<name>A0A150XGC0_9BACT</name>
<organism evidence="2 3">
    <name type="scientific">Roseivirga spongicola</name>
    <dbReference type="NCBI Taxonomy" id="333140"/>
    <lineage>
        <taxon>Bacteria</taxon>
        <taxon>Pseudomonadati</taxon>
        <taxon>Bacteroidota</taxon>
        <taxon>Cytophagia</taxon>
        <taxon>Cytophagales</taxon>
        <taxon>Roseivirgaceae</taxon>
        <taxon>Roseivirga</taxon>
    </lineage>
</organism>
<comment type="caution">
    <text evidence="2">The sequence shown here is derived from an EMBL/GenBank/DDBJ whole genome shotgun (WGS) entry which is preliminary data.</text>
</comment>
<feature type="signal peptide" evidence="1">
    <location>
        <begin position="1"/>
        <end position="17"/>
    </location>
</feature>
<gene>
    <name evidence="2" type="ORF">AWW68_03090</name>
</gene>
<dbReference type="Proteomes" id="UP000075606">
    <property type="component" value="Unassembled WGS sequence"/>
</dbReference>
<dbReference type="RefSeq" id="WP_068216457.1">
    <property type="nucleotide sequence ID" value="NZ_CP139724.1"/>
</dbReference>
<keyword evidence="3" id="KW-1185">Reference proteome</keyword>
<accession>A0A150XGC0</accession>
<feature type="chain" id="PRO_5007574622" description="DUF5723 domain-containing protein" evidence="1">
    <location>
        <begin position="18"/>
        <end position="411"/>
    </location>
</feature>
<dbReference type="OrthoDB" id="980587at2"/>
<protein>
    <recommendedName>
        <fullName evidence="4">DUF5723 domain-containing protein</fullName>
    </recommendedName>
</protein>
<dbReference type="AlphaFoldDB" id="A0A150XGC0"/>
<evidence type="ECO:0000313" key="2">
    <source>
        <dbReference type="EMBL" id="KYG77767.1"/>
    </source>
</evidence>
<proteinExistence type="predicted"/>
<evidence type="ECO:0008006" key="4">
    <source>
        <dbReference type="Google" id="ProtNLM"/>
    </source>
</evidence>
<sequence length="411" mass="45873">MKKLIVILLLVCAQAQAQYTFKTVVDTPNPPKINVLIGDLGINSNINQLATLLAFDKSENSFAFYANGKELFQNPDISVKTRFQNQNIQVEISGLSKYELVLLQNTKSNVYLSPKSDIILTLNGGTTATIEKADLETQSLGKISIDKSIMDMYFSAFGGDYAYANNSFNWSFTPKSESDIDNMELNADFSFHQSYSLGSGKAKKSDAKPIVFYAKGRVSTNAKDSLNYLYVYPVNFNISGESDAQIMARLGVEGNQTFTSGRVAFNFSYEKLISNLVNLTYGSNRLRLKPVLNVGGKIYNEFENMRMGAESENEFSGQVYANLYYNIPVFDNYSLILESNAYYDFSESINPDQKIKLNYSIALGVELPKTPFKTLFKYKDGQVDVNNLDDSNLTIGLLTDFESLIGATKKK</sequence>
<reference evidence="2 3" key="1">
    <citation type="submission" date="2016-01" db="EMBL/GenBank/DDBJ databases">
        <title>Genome sequencing of Roseivirga spongicola UST030701-084.</title>
        <authorList>
            <person name="Selvaratnam C."/>
            <person name="Thevarajoo S."/>
            <person name="Goh K.M."/>
            <person name="Ee R."/>
            <person name="Chan K.-G."/>
            <person name="Chong C.S."/>
        </authorList>
    </citation>
    <scope>NUCLEOTIDE SEQUENCE [LARGE SCALE GENOMIC DNA]</scope>
    <source>
        <strain evidence="2 3">UST030701-084</strain>
    </source>
</reference>
<evidence type="ECO:0000313" key="3">
    <source>
        <dbReference type="Proteomes" id="UP000075606"/>
    </source>
</evidence>
<keyword evidence="1" id="KW-0732">Signal</keyword>
<dbReference type="STRING" id="333140.AWW68_03090"/>
<evidence type="ECO:0000256" key="1">
    <source>
        <dbReference type="SAM" id="SignalP"/>
    </source>
</evidence>
<dbReference type="EMBL" id="LRPC01000001">
    <property type="protein sequence ID" value="KYG77767.1"/>
    <property type="molecule type" value="Genomic_DNA"/>
</dbReference>